<evidence type="ECO:0000313" key="4">
    <source>
        <dbReference type="Proteomes" id="UP000294398"/>
    </source>
</evidence>
<dbReference type="HOGENOM" id="CLU_216917_0_0_9"/>
<dbReference type="AlphaFoldDB" id="C7GDP4"/>
<reference evidence="2 4" key="2">
    <citation type="submission" date="2018-09" db="EMBL/GenBank/DDBJ databases">
        <authorList>
            <person name="Petit M.-A."/>
            <person name="Lossouarn J."/>
        </authorList>
    </citation>
    <scope>NUCLEOTIDE SEQUENCE [LARGE SCALE GENOMIC DNA]</scope>
    <source>
        <strain evidence="2 4">L1-82</strain>
    </source>
</reference>
<organism evidence="1 3">
    <name type="scientific">Roseburia intestinalis L1-82</name>
    <dbReference type="NCBI Taxonomy" id="536231"/>
    <lineage>
        <taxon>Bacteria</taxon>
        <taxon>Bacillati</taxon>
        <taxon>Bacillota</taxon>
        <taxon>Clostridia</taxon>
        <taxon>Lachnospirales</taxon>
        <taxon>Lachnospiraceae</taxon>
        <taxon>Roseburia</taxon>
    </lineage>
</organism>
<sequence length="47" mass="5914">MIYGKIWMRNRLKKIVKNLKIKVKKRVNHVFLHKYKYAFFTREKNTC</sequence>
<proteinExistence type="predicted"/>
<dbReference type="EMBL" id="LR027880">
    <property type="protein sequence ID" value="VCV21403.1"/>
    <property type="molecule type" value="Genomic_DNA"/>
</dbReference>
<dbReference type="EMBL" id="ABYJ02000157">
    <property type="protein sequence ID" value="EEV00047.1"/>
    <property type="molecule type" value="Genomic_DNA"/>
</dbReference>
<evidence type="ECO:0000313" key="3">
    <source>
        <dbReference type="Proteomes" id="UP000004828"/>
    </source>
</evidence>
<accession>C7GDP4</accession>
<evidence type="ECO:0000313" key="2">
    <source>
        <dbReference type="EMBL" id="VCV21403.1"/>
    </source>
</evidence>
<reference evidence="1 3" key="1">
    <citation type="submission" date="2009-08" db="EMBL/GenBank/DDBJ databases">
        <authorList>
            <person name="Weinstock G."/>
            <person name="Sodergren E."/>
            <person name="Clifton S."/>
            <person name="Fulton L."/>
            <person name="Fulton B."/>
            <person name="Courtney L."/>
            <person name="Fronick C."/>
            <person name="Harrison M."/>
            <person name="Strong C."/>
            <person name="Farmer C."/>
            <person name="Delahaunty K."/>
            <person name="Markovic C."/>
            <person name="Hall O."/>
            <person name="Minx P."/>
            <person name="Tomlinson C."/>
            <person name="Mitreva M."/>
            <person name="Nelson J."/>
            <person name="Hou S."/>
            <person name="Wollam A."/>
            <person name="Pepin K.H."/>
            <person name="Johnson M."/>
            <person name="Bhonagiri V."/>
            <person name="Nash W.E."/>
            <person name="Warren W."/>
            <person name="Chinwalla A."/>
            <person name="Mardis E.R."/>
            <person name="Wilson R.K."/>
        </authorList>
    </citation>
    <scope>NUCLEOTIDE SEQUENCE [LARGE SCALE GENOMIC DNA]</scope>
    <source>
        <strain evidence="1 3">L1-82</strain>
    </source>
</reference>
<gene>
    <name evidence="2" type="ORF">RIL182_01275</name>
    <name evidence="1" type="ORF">ROSINTL182_08045</name>
</gene>
<protein>
    <submittedName>
        <fullName evidence="1">Uncharacterized protein</fullName>
    </submittedName>
</protein>
<keyword evidence="4" id="KW-1185">Reference proteome</keyword>
<evidence type="ECO:0000313" key="1">
    <source>
        <dbReference type="EMBL" id="EEV00047.1"/>
    </source>
</evidence>
<dbReference type="Proteomes" id="UP000294398">
    <property type="component" value="Chromosome"/>
</dbReference>
<dbReference type="Proteomes" id="UP000004828">
    <property type="component" value="Unassembled WGS sequence"/>
</dbReference>
<name>C7GDP4_9FIRM</name>